<sequence length="260" mass="27383">MRVTMAGAGNAFGDGGMLQTCVHVQAAGGDGALLVDCGATALTGLKRLGLEPGDVSVVAVSHLHGDHFGGLPFLVLDGQFTRRVRPLHLVGPPGLEERLGQAMEVLFPGSSSVSRRFEVRVHEVAPGSSAHVEGVAVRAFEADHAAGAVALALRVEVAGRTIAYSGDTAWTDTLIDVAAGADLFLCEGYTYERAVRYHLHVPELLARLDRLSCRRLLLTHAGPQVLARRAELGLDLAEDGMVLEIQGVSREAGPAGWTRG</sequence>
<organism evidence="2 3">
    <name type="scientific">Nonomuraea montanisoli</name>
    <dbReference type="NCBI Taxonomy" id="2741721"/>
    <lineage>
        <taxon>Bacteria</taxon>
        <taxon>Bacillati</taxon>
        <taxon>Actinomycetota</taxon>
        <taxon>Actinomycetes</taxon>
        <taxon>Streptosporangiales</taxon>
        <taxon>Streptosporangiaceae</taxon>
        <taxon>Nonomuraea</taxon>
    </lineage>
</organism>
<dbReference type="Pfam" id="PF23023">
    <property type="entry name" value="Anti-Pycsar_Apyc1"/>
    <property type="match status" value="1"/>
</dbReference>
<feature type="domain" description="Metallo-beta-lactamase" evidence="1">
    <location>
        <begin position="18"/>
        <end position="220"/>
    </location>
</feature>
<dbReference type="PANTHER" id="PTHR46018:SF7">
    <property type="entry name" value="RIBONUCLEASE Z"/>
    <property type="match status" value="1"/>
</dbReference>
<dbReference type="SUPFAM" id="SSF56281">
    <property type="entry name" value="Metallo-hydrolase/oxidoreductase"/>
    <property type="match status" value="1"/>
</dbReference>
<gene>
    <name evidence="2" type="ORF">HTZ77_29080</name>
</gene>
<reference evidence="2 3" key="1">
    <citation type="submission" date="2020-06" db="EMBL/GenBank/DDBJ databases">
        <title>Nonomuraea sp. SMC257, a novel actinomycete isolated from soil.</title>
        <authorList>
            <person name="Chanama M."/>
        </authorList>
    </citation>
    <scope>NUCLEOTIDE SEQUENCE [LARGE SCALE GENOMIC DNA]</scope>
    <source>
        <strain evidence="2 3">SMC257</strain>
    </source>
</reference>
<keyword evidence="3" id="KW-1185">Reference proteome</keyword>
<name>A0A7Y6IES9_9ACTN</name>
<dbReference type="Proteomes" id="UP000586042">
    <property type="component" value="Unassembled WGS sequence"/>
</dbReference>
<evidence type="ECO:0000259" key="1">
    <source>
        <dbReference type="SMART" id="SM00849"/>
    </source>
</evidence>
<dbReference type="AlphaFoldDB" id="A0A7Y6IES9"/>
<protein>
    <submittedName>
        <fullName evidence="2">MBL fold metallo-hydrolase</fullName>
    </submittedName>
</protein>
<evidence type="ECO:0000313" key="2">
    <source>
        <dbReference type="EMBL" id="NUW35454.1"/>
    </source>
</evidence>
<dbReference type="InterPro" id="IPR001279">
    <property type="entry name" value="Metallo-B-lactamas"/>
</dbReference>
<keyword evidence="2" id="KW-0378">Hydrolase</keyword>
<dbReference type="EMBL" id="JABWGN010000011">
    <property type="protein sequence ID" value="NUW35454.1"/>
    <property type="molecule type" value="Genomic_DNA"/>
</dbReference>
<accession>A0A7Y6IES9</accession>
<proteinExistence type="predicted"/>
<dbReference type="GO" id="GO:0042781">
    <property type="term" value="F:3'-tRNA processing endoribonuclease activity"/>
    <property type="evidence" value="ECO:0007669"/>
    <property type="project" value="TreeGrafter"/>
</dbReference>
<dbReference type="Gene3D" id="3.60.15.10">
    <property type="entry name" value="Ribonuclease Z/Hydroxyacylglutathione hydrolase-like"/>
    <property type="match status" value="1"/>
</dbReference>
<dbReference type="CDD" id="cd07740">
    <property type="entry name" value="metallo-hydrolase-like_MBL-fold"/>
    <property type="match status" value="1"/>
</dbReference>
<dbReference type="PANTHER" id="PTHR46018">
    <property type="entry name" value="ZINC PHOSPHODIESTERASE ELAC PROTEIN 1"/>
    <property type="match status" value="1"/>
</dbReference>
<comment type="caution">
    <text evidence="2">The sequence shown here is derived from an EMBL/GenBank/DDBJ whole genome shotgun (WGS) entry which is preliminary data.</text>
</comment>
<dbReference type="SMART" id="SM00849">
    <property type="entry name" value="Lactamase_B"/>
    <property type="match status" value="1"/>
</dbReference>
<evidence type="ECO:0000313" key="3">
    <source>
        <dbReference type="Proteomes" id="UP000586042"/>
    </source>
</evidence>
<dbReference type="InterPro" id="IPR036866">
    <property type="entry name" value="RibonucZ/Hydroxyglut_hydro"/>
</dbReference>